<feature type="compositionally biased region" description="Basic and acidic residues" evidence="1">
    <location>
        <begin position="96"/>
        <end position="106"/>
    </location>
</feature>
<feature type="region of interest" description="Disordered" evidence="1">
    <location>
        <begin position="69"/>
        <end position="109"/>
    </location>
</feature>
<reference evidence="2" key="1">
    <citation type="submission" date="2018-12" db="EMBL/GenBank/DDBJ databases">
        <authorList>
            <person name="Jadhav K."/>
            <person name="Kushwaha B."/>
            <person name="Jadhav I."/>
        </authorList>
    </citation>
    <scope>NUCLEOTIDE SEQUENCE [LARGE SCALE GENOMIC DNA]</scope>
    <source>
        <strain evidence="2">SBS 10</strain>
    </source>
</reference>
<gene>
    <name evidence="2" type="ORF">DSL92_06885</name>
</gene>
<evidence type="ECO:0000313" key="2">
    <source>
        <dbReference type="EMBL" id="RUA22216.1"/>
    </source>
</evidence>
<comment type="caution">
    <text evidence="2">The sequence shown here is derived from an EMBL/GenBank/DDBJ whole genome shotgun (WGS) entry which is preliminary data.</text>
</comment>
<dbReference type="EMBL" id="RXHI01000021">
    <property type="protein sequence ID" value="RUA22216.1"/>
    <property type="molecule type" value="Genomic_DNA"/>
</dbReference>
<sequence>MIDRKNLALTVVTSYDPRTFVRRRSNEPVLATDDTNIIIAISKYQVGHYESSAKSWLLMNARAAFAPRRISTAGERRRRHAEPQPSSTIQSKRRSSKEDQVAEEHGGGLPMVDALKRDRIIGVVSSGNNAGITGIRHLASKVTTSDEKAATRVAAGGATRRRRSVLKFGELCLVHDQLI</sequence>
<name>A0A432JIG9_9GAMM</name>
<accession>A0A432JIG9</accession>
<protein>
    <submittedName>
        <fullName evidence="2">Uncharacterized protein</fullName>
    </submittedName>
</protein>
<evidence type="ECO:0000256" key="1">
    <source>
        <dbReference type="SAM" id="MobiDB-lite"/>
    </source>
</evidence>
<proteinExistence type="predicted"/>
<dbReference type="AlphaFoldDB" id="A0A432JIG9"/>
<organism evidence="2">
    <name type="scientific">Billgrantia gudaonensis</name>
    <dbReference type="NCBI Taxonomy" id="376427"/>
    <lineage>
        <taxon>Bacteria</taxon>
        <taxon>Pseudomonadati</taxon>
        <taxon>Pseudomonadota</taxon>
        <taxon>Gammaproteobacteria</taxon>
        <taxon>Oceanospirillales</taxon>
        <taxon>Halomonadaceae</taxon>
        <taxon>Billgrantia</taxon>
    </lineage>
</organism>